<evidence type="ECO:0000313" key="8">
    <source>
        <dbReference type="EMBL" id="KAK8076809.1"/>
    </source>
</evidence>
<comment type="subcellular location">
    <subcellularLocation>
        <location evidence="1">Nucleus</location>
    </subcellularLocation>
</comment>
<evidence type="ECO:0000256" key="1">
    <source>
        <dbReference type="ARBA" id="ARBA00004123"/>
    </source>
</evidence>
<evidence type="ECO:0000259" key="7">
    <source>
        <dbReference type="Pfam" id="PF05699"/>
    </source>
</evidence>
<keyword evidence="5" id="KW-0539">Nucleus</keyword>
<sequence>MLTYIKGDFLPRLEDDHVEFMFSLRQFRGWSRAERVRDTYSWAWNFGFDLQQTETSRRCWVCKMCVLQKSRKPGQFQHTGLQNALSHLYNKHQIQAPDGKPKSREEKLAQSGPVALRSIATIMGLNTRDPAEQAFTNKLIERFDRRRFQQMLTEWIVARNVPFSTVEHAELRALFEYLNPQVRIQDANLTADSIRNKIVSAFHRHKRDVISILKESPGKIHFSFDGWRSNNGRNFYGVVAFFRRHDTDQPRKVVLGLPELKDRHFGDNIAKIIISQIDSFEIGHKVGYFVLDNATNNDTAMDSLGGKYVFNGRSRRGRCFGHILNLSAKLLLFGNNQQTAETFLEDDELLTNEEYANWLTPNDWIVLEHLDNLLSWYEIALKELEGDGQVRKRAGGLEGSYGNVWDVLPAYEFLLEKLESYKEISAQIPEPVQFKVGVKAAWEELDKYYSKLSDTIIYNAAYLLHPANKLEALEKMWDGLGQETWAQEAHDMARNVRVDTIIPPPSSPPSLLTPSLASSPSPSPSPSPAFDRPPKRAKSSVLQDFIRSKRQPDPIQQGPASAAFNEWRDWFDKPTEPGITDPIRYWHDRRLQYPTLSQMALDILTVQAMSAECERLFSAAGGLIDDTRSSLEITLVSMCMALRSWIRAGILAPNGIDDMVLSTAESVENSAIGQMSEDIQADLISQWLTNAINDTPESDADINEFGEDEMSE</sequence>
<evidence type="ECO:0000256" key="6">
    <source>
        <dbReference type="SAM" id="MobiDB-lite"/>
    </source>
</evidence>
<keyword evidence="3" id="KW-0863">Zinc-finger</keyword>
<feature type="region of interest" description="Disordered" evidence="6">
    <location>
        <begin position="499"/>
        <end position="535"/>
    </location>
</feature>
<dbReference type="PANTHER" id="PTHR46481">
    <property type="entry name" value="ZINC FINGER BED DOMAIN-CONTAINING PROTEIN 4"/>
    <property type="match status" value="1"/>
</dbReference>
<name>A0ABR1VZY2_9PEZI</name>
<protein>
    <submittedName>
        <fullName evidence="8">Transposase-like protein</fullName>
    </submittedName>
</protein>
<keyword evidence="9" id="KW-1185">Reference proteome</keyword>
<accession>A0ABR1VZY2</accession>
<dbReference type="SUPFAM" id="SSF53098">
    <property type="entry name" value="Ribonuclease H-like"/>
    <property type="match status" value="1"/>
</dbReference>
<dbReference type="InterPro" id="IPR008906">
    <property type="entry name" value="HATC_C_dom"/>
</dbReference>
<reference evidence="8 9" key="1">
    <citation type="submission" date="2023-01" db="EMBL/GenBank/DDBJ databases">
        <title>Analysis of 21 Apiospora genomes using comparative genomics revels a genus with tremendous synthesis potential of carbohydrate active enzymes and secondary metabolites.</title>
        <authorList>
            <person name="Sorensen T."/>
        </authorList>
    </citation>
    <scope>NUCLEOTIDE SEQUENCE [LARGE SCALE GENOMIC DNA]</scope>
    <source>
        <strain evidence="8 9">CBS 83171</strain>
    </source>
</reference>
<evidence type="ECO:0000256" key="5">
    <source>
        <dbReference type="ARBA" id="ARBA00023242"/>
    </source>
</evidence>
<evidence type="ECO:0000256" key="3">
    <source>
        <dbReference type="ARBA" id="ARBA00022771"/>
    </source>
</evidence>
<keyword evidence="2" id="KW-0479">Metal-binding</keyword>
<dbReference type="PANTHER" id="PTHR46481:SF10">
    <property type="entry name" value="ZINC FINGER BED DOMAIN-CONTAINING PROTEIN 39"/>
    <property type="match status" value="1"/>
</dbReference>
<evidence type="ECO:0000256" key="2">
    <source>
        <dbReference type="ARBA" id="ARBA00022723"/>
    </source>
</evidence>
<feature type="domain" description="HAT C-terminal dimerisation" evidence="7">
    <location>
        <begin position="580"/>
        <end position="646"/>
    </location>
</feature>
<dbReference type="InterPro" id="IPR052035">
    <property type="entry name" value="ZnF_BED_domain_contain"/>
</dbReference>
<proteinExistence type="predicted"/>
<evidence type="ECO:0000313" key="9">
    <source>
        <dbReference type="Proteomes" id="UP001446871"/>
    </source>
</evidence>
<feature type="compositionally biased region" description="Low complexity" evidence="6">
    <location>
        <begin position="509"/>
        <end position="520"/>
    </location>
</feature>
<organism evidence="8 9">
    <name type="scientific">Apiospora saccharicola</name>
    <dbReference type="NCBI Taxonomy" id="335842"/>
    <lineage>
        <taxon>Eukaryota</taxon>
        <taxon>Fungi</taxon>
        <taxon>Dikarya</taxon>
        <taxon>Ascomycota</taxon>
        <taxon>Pezizomycotina</taxon>
        <taxon>Sordariomycetes</taxon>
        <taxon>Xylariomycetidae</taxon>
        <taxon>Amphisphaeriales</taxon>
        <taxon>Apiosporaceae</taxon>
        <taxon>Apiospora</taxon>
    </lineage>
</organism>
<dbReference type="EMBL" id="JAQQWM010000002">
    <property type="protein sequence ID" value="KAK8076809.1"/>
    <property type="molecule type" value="Genomic_DNA"/>
</dbReference>
<comment type="caution">
    <text evidence="8">The sequence shown here is derived from an EMBL/GenBank/DDBJ whole genome shotgun (WGS) entry which is preliminary data.</text>
</comment>
<dbReference type="Proteomes" id="UP001446871">
    <property type="component" value="Unassembled WGS sequence"/>
</dbReference>
<dbReference type="InterPro" id="IPR012337">
    <property type="entry name" value="RNaseH-like_sf"/>
</dbReference>
<evidence type="ECO:0000256" key="4">
    <source>
        <dbReference type="ARBA" id="ARBA00022833"/>
    </source>
</evidence>
<gene>
    <name evidence="8" type="ORF">PG996_002979</name>
</gene>
<keyword evidence="4" id="KW-0862">Zinc</keyword>
<dbReference type="Pfam" id="PF05699">
    <property type="entry name" value="Dimer_Tnp_hAT"/>
    <property type="match status" value="1"/>
</dbReference>